<comment type="caution">
    <text evidence="1">The sequence shown here is derived from an EMBL/GenBank/DDBJ whole genome shotgun (WGS) entry which is preliminary data.</text>
</comment>
<dbReference type="Proteomes" id="UP000288082">
    <property type="component" value="Unassembled WGS sequence"/>
</dbReference>
<organism evidence="1 2">
    <name type="scientific">Thermus scotoductus</name>
    <dbReference type="NCBI Taxonomy" id="37636"/>
    <lineage>
        <taxon>Bacteria</taxon>
        <taxon>Thermotogati</taxon>
        <taxon>Deinococcota</taxon>
        <taxon>Deinococci</taxon>
        <taxon>Thermales</taxon>
        <taxon>Thermaceae</taxon>
        <taxon>Thermus</taxon>
    </lineage>
</organism>
<proteinExistence type="predicted"/>
<dbReference type="AlphaFoldDB" id="A0A430R444"/>
<evidence type="ECO:0000313" key="1">
    <source>
        <dbReference type="EMBL" id="RTH02170.1"/>
    </source>
</evidence>
<evidence type="ECO:0000313" key="2">
    <source>
        <dbReference type="Proteomes" id="UP000288082"/>
    </source>
</evidence>
<sequence length="121" mass="14029">MRGRKVLTVYAVHEISELPDHLLYQLLLTSEAVERLRPTTWEIPLHGDTTTPDAYLIFPWGEAFLEVDTGHYSPEAVRTKLRTFRKPLYWATLSPERLNWVLRLSQGLHSDLRPLLLAPPE</sequence>
<name>A0A430R444_THESC</name>
<protein>
    <submittedName>
        <fullName evidence="1">Uncharacterized protein</fullName>
    </submittedName>
</protein>
<dbReference type="EMBL" id="PELM01000261">
    <property type="protein sequence ID" value="RTH02170.1"/>
    <property type="molecule type" value="Genomic_DNA"/>
</dbReference>
<reference evidence="1 2" key="1">
    <citation type="journal article" date="2019" name="Extremophiles">
        <title>Biogeography of thermophiles and predominance of Thermus scotoductus in domestic water heaters.</title>
        <authorList>
            <person name="Wilpiszeski R.L."/>
            <person name="Zhang Z."/>
            <person name="House C.H."/>
        </authorList>
    </citation>
    <scope>NUCLEOTIDE SEQUENCE [LARGE SCALE GENOMIC DNA]</scope>
    <source>
        <strain evidence="1 2">38_S38</strain>
    </source>
</reference>
<gene>
    <name evidence="1" type="ORF">CSW50_08155</name>
</gene>
<accession>A0A430R444</accession>